<dbReference type="EMBL" id="BAABJW010000004">
    <property type="protein sequence ID" value="GAA4814713.1"/>
    <property type="molecule type" value="Genomic_DNA"/>
</dbReference>
<reference evidence="3" key="1">
    <citation type="journal article" date="2019" name="Int. J. Syst. Evol. Microbiol.">
        <title>The Global Catalogue of Microorganisms (GCM) 10K type strain sequencing project: providing services to taxonomists for standard genome sequencing and annotation.</title>
        <authorList>
            <consortium name="The Broad Institute Genomics Platform"/>
            <consortium name="The Broad Institute Genome Sequencing Center for Infectious Disease"/>
            <person name="Wu L."/>
            <person name="Ma J."/>
        </authorList>
    </citation>
    <scope>NUCLEOTIDE SEQUENCE [LARGE SCALE GENOMIC DNA]</scope>
    <source>
        <strain evidence="3">JCM 18325</strain>
    </source>
</reference>
<organism evidence="2 3">
    <name type="scientific">Litoribaculum gwangyangense</name>
    <dbReference type="NCBI Taxonomy" id="1130722"/>
    <lineage>
        <taxon>Bacteria</taxon>
        <taxon>Pseudomonadati</taxon>
        <taxon>Bacteroidota</taxon>
        <taxon>Flavobacteriia</taxon>
        <taxon>Flavobacteriales</taxon>
        <taxon>Flavobacteriaceae</taxon>
        <taxon>Litoribaculum</taxon>
    </lineage>
</organism>
<dbReference type="RefSeq" id="WP_345277150.1">
    <property type="nucleotide sequence ID" value="NZ_BAABJW010000004.1"/>
</dbReference>
<feature type="signal peptide" evidence="1">
    <location>
        <begin position="1"/>
        <end position="18"/>
    </location>
</feature>
<protein>
    <submittedName>
        <fullName evidence="2">Uncharacterized protein</fullName>
    </submittedName>
</protein>
<gene>
    <name evidence="2" type="ORF">GCM10023330_23170</name>
</gene>
<sequence>MKKLLSLLALILTASSYAEQVRHIETVNEAWYFHKGSVEKPFNTDDTVVWEKFTIPHSRNTEDILDDEDGYCRGAGGFQYQ</sequence>
<name>A0ABP9CMX0_9FLAO</name>
<accession>A0ABP9CMX0</accession>
<evidence type="ECO:0000256" key="1">
    <source>
        <dbReference type="SAM" id="SignalP"/>
    </source>
</evidence>
<dbReference type="Proteomes" id="UP001501433">
    <property type="component" value="Unassembled WGS sequence"/>
</dbReference>
<evidence type="ECO:0000313" key="3">
    <source>
        <dbReference type="Proteomes" id="UP001501433"/>
    </source>
</evidence>
<proteinExistence type="predicted"/>
<comment type="caution">
    <text evidence="2">The sequence shown here is derived from an EMBL/GenBank/DDBJ whole genome shotgun (WGS) entry which is preliminary data.</text>
</comment>
<evidence type="ECO:0000313" key="2">
    <source>
        <dbReference type="EMBL" id="GAA4814713.1"/>
    </source>
</evidence>
<keyword evidence="1" id="KW-0732">Signal</keyword>
<feature type="chain" id="PRO_5045671503" evidence="1">
    <location>
        <begin position="19"/>
        <end position="81"/>
    </location>
</feature>
<keyword evidence="3" id="KW-1185">Reference proteome</keyword>